<reference evidence="2 3" key="1">
    <citation type="journal article" date="2019" name="Nat. Microbiol.">
        <title>Mediterranean grassland soil C-N compound turnover is dependent on rainfall and depth, and is mediated by genomically divergent microorganisms.</title>
        <authorList>
            <person name="Diamond S."/>
            <person name="Andeer P.F."/>
            <person name="Li Z."/>
            <person name="Crits-Christoph A."/>
            <person name="Burstein D."/>
            <person name="Anantharaman K."/>
            <person name="Lane K.R."/>
            <person name="Thomas B.C."/>
            <person name="Pan C."/>
            <person name="Northen T.R."/>
            <person name="Banfield J.F."/>
        </authorList>
    </citation>
    <scope>NUCLEOTIDE SEQUENCE [LARGE SCALE GENOMIC DNA]</scope>
    <source>
        <strain evidence="2">WS_6</strain>
    </source>
</reference>
<organism evidence="2 3">
    <name type="scientific">Eiseniibacteriota bacterium</name>
    <dbReference type="NCBI Taxonomy" id="2212470"/>
    <lineage>
        <taxon>Bacteria</taxon>
        <taxon>Candidatus Eiseniibacteriota</taxon>
    </lineage>
</organism>
<gene>
    <name evidence="2" type="ORF">E6K76_12030</name>
</gene>
<feature type="region of interest" description="Disordered" evidence="1">
    <location>
        <begin position="13"/>
        <end position="51"/>
    </location>
</feature>
<protein>
    <submittedName>
        <fullName evidence="2">Uncharacterized protein</fullName>
    </submittedName>
</protein>
<dbReference type="Proteomes" id="UP000316852">
    <property type="component" value="Unassembled WGS sequence"/>
</dbReference>
<evidence type="ECO:0000313" key="2">
    <source>
        <dbReference type="EMBL" id="TMQ56884.1"/>
    </source>
</evidence>
<proteinExistence type="predicted"/>
<accession>A0A538T045</accession>
<name>A0A538T045_UNCEI</name>
<evidence type="ECO:0000256" key="1">
    <source>
        <dbReference type="SAM" id="MobiDB-lite"/>
    </source>
</evidence>
<dbReference type="AlphaFoldDB" id="A0A538T045"/>
<sequence length="348" mass="38881">MVVNKMNGRIVTATPAKTLKGAPRPAAETPQAPPQSGPAAGPSDDGAPELADKGLYLIGRPTLKQFLHHVRRYAVDPPAEADLIDEWNAANRVLQTRERDEAGLADDPPIVQMGAEYTPLLSELLCDPMIRHGFNSVPTEIALVDLERIVVYQRHIDLGHVARLERELPPELSREQIFKLCLPHDHPLPPVRWSRTPQGKFVFVSPSNDLRFLGIMPLEPHDIPDTPPPGVLVGVVGIAVGFGSNFLNAVYAERRLILRNGSHRAYLLRKRGITRVPCIIQHASSREELEVVGSSALRRDPDQYLRSPRPPMLRDYFDPDLHKVMTVQQRLHHVTVRFDVEESEIPAL</sequence>
<dbReference type="EMBL" id="VBOW01000074">
    <property type="protein sequence ID" value="TMQ56884.1"/>
    <property type="molecule type" value="Genomic_DNA"/>
</dbReference>
<comment type="caution">
    <text evidence="2">The sequence shown here is derived from an EMBL/GenBank/DDBJ whole genome shotgun (WGS) entry which is preliminary data.</text>
</comment>
<evidence type="ECO:0000313" key="3">
    <source>
        <dbReference type="Proteomes" id="UP000316852"/>
    </source>
</evidence>